<comment type="subcellular location">
    <subcellularLocation>
        <location evidence="1">Membrane</location>
        <topology evidence="1">Multi-pass membrane protein</topology>
    </subcellularLocation>
</comment>
<reference evidence="7" key="1">
    <citation type="submission" date="2020-10" db="EMBL/GenBank/DDBJ databases">
        <authorList>
            <person name="Gilroy R."/>
        </authorList>
    </citation>
    <scope>NUCLEOTIDE SEQUENCE</scope>
    <source>
        <strain evidence="7">ChiGjej3B3-7149</strain>
    </source>
</reference>
<dbReference type="Pfam" id="PF05154">
    <property type="entry name" value="TM2"/>
    <property type="match status" value="1"/>
</dbReference>
<dbReference type="GO" id="GO:0016020">
    <property type="term" value="C:membrane"/>
    <property type="evidence" value="ECO:0007669"/>
    <property type="project" value="UniProtKB-SubCell"/>
</dbReference>
<keyword evidence="4 5" id="KW-0472">Membrane</keyword>
<dbReference type="InterPro" id="IPR050932">
    <property type="entry name" value="TM2D1-3-like"/>
</dbReference>
<accession>A0A9D1IZH1</accession>
<dbReference type="InterPro" id="IPR007829">
    <property type="entry name" value="TM2"/>
</dbReference>
<sequence length="83" mass="9187">MGYDRGYDAARRGARSEREWLIALILSAFVGVLGVHRFYVGKIGTGILWLLTGGCFGIGWLVDLITIACGKFRDKEGRLLSPR</sequence>
<evidence type="ECO:0000259" key="6">
    <source>
        <dbReference type="Pfam" id="PF05154"/>
    </source>
</evidence>
<evidence type="ECO:0000256" key="1">
    <source>
        <dbReference type="ARBA" id="ARBA00004141"/>
    </source>
</evidence>
<proteinExistence type="predicted"/>
<feature type="transmembrane region" description="Helical" evidence="5">
    <location>
        <begin position="20"/>
        <end position="40"/>
    </location>
</feature>
<organism evidence="7 8">
    <name type="scientific">Candidatus Scatomorpha intestinigallinarum</name>
    <dbReference type="NCBI Taxonomy" id="2840923"/>
    <lineage>
        <taxon>Bacteria</taxon>
        <taxon>Bacillati</taxon>
        <taxon>Bacillota</taxon>
        <taxon>Clostridia</taxon>
        <taxon>Eubacteriales</taxon>
        <taxon>Candidatus Scatomorpha</taxon>
    </lineage>
</organism>
<name>A0A9D1IZH1_9FIRM</name>
<protein>
    <submittedName>
        <fullName evidence="7">TM2 domain-containing protein</fullName>
    </submittedName>
</protein>
<evidence type="ECO:0000313" key="8">
    <source>
        <dbReference type="Proteomes" id="UP000824238"/>
    </source>
</evidence>
<dbReference type="EMBL" id="DVHH01000146">
    <property type="protein sequence ID" value="HIR55105.1"/>
    <property type="molecule type" value="Genomic_DNA"/>
</dbReference>
<keyword evidence="3 5" id="KW-1133">Transmembrane helix</keyword>
<gene>
    <name evidence="7" type="ORF">IAD36_05890</name>
</gene>
<keyword evidence="2 5" id="KW-0812">Transmembrane</keyword>
<dbReference type="AlphaFoldDB" id="A0A9D1IZH1"/>
<feature type="domain" description="TM2" evidence="6">
    <location>
        <begin position="17"/>
        <end position="65"/>
    </location>
</feature>
<reference evidence="7" key="2">
    <citation type="journal article" date="2021" name="PeerJ">
        <title>Extensive microbial diversity within the chicken gut microbiome revealed by metagenomics and culture.</title>
        <authorList>
            <person name="Gilroy R."/>
            <person name="Ravi A."/>
            <person name="Getino M."/>
            <person name="Pursley I."/>
            <person name="Horton D.L."/>
            <person name="Alikhan N.F."/>
            <person name="Baker D."/>
            <person name="Gharbi K."/>
            <person name="Hall N."/>
            <person name="Watson M."/>
            <person name="Adriaenssens E.M."/>
            <person name="Foster-Nyarko E."/>
            <person name="Jarju S."/>
            <person name="Secka A."/>
            <person name="Antonio M."/>
            <person name="Oren A."/>
            <person name="Chaudhuri R.R."/>
            <person name="La Ragione R."/>
            <person name="Hildebrand F."/>
            <person name="Pallen M.J."/>
        </authorList>
    </citation>
    <scope>NUCLEOTIDE SEQUENCE</scope>
    <source>
        <strain evidence="7">ChiGjej3B3-7149</strain>
    </source>
</reference>
<evidence type="ECO:0000256" key="5">
    <source>
        <dbReference type="SAM" id="Phobius"/>
    </source>
</evidence>
<evidence type="ECO:0000256" key="2">
    <source>
        <dbReference type="ARBA" id="ARBA00022692"/>
    </source>
</evidence>
<evidence type="ECO:0000313" key="7">
    <source>
        <dbReference type="EMBL" id="HIR55105.1"/>
    </source>
</evidence>
<evidence type="ECO:0000256" key="3">
    <source>
        <dbReference type="ARBA" id="ARBA00022989"/>
    </source>
</evidence>
<dbReference type="PANTHER" id="PTHR21016">
    <property type="entry name" value="BETA-AMYLOID BINDING PROTEIN-RELATED"/>
    <property type="match status" value="1"/>
</dbReference>
<dbReference type="PANTHER" id="PTHR21016:SF25">
    <property type="entry name" value="TM2 DOMAIN-CONTAINING PROTEIN DDB_G0277895-RELATED"/>
    <property type="match status" value="1"/>
</dbReference>
<evidence type="ECO:0000256" key="4">
    <source>
        <dbReference type="ARBA" id="ARBA00023136"/>
    </source>
</evidence>
<dbReference type="Proteomes" id="UP000824238">
    <property type="component" value="Unassembled WGS sequence"/>
</dbReference>
<comment type="caution">
    <text evidence="7">The sequence shown here is derived from an EMBL/GenBank/DDBJ whole genome shotgun (WGS) entry which is preliminary data.</text>
</comment>
<feature type="transmembrane region" description="Helical" evidence="5">
    <location>
        <begin position="46"/>
        <end position="69"/>
    </location>
</feature>